<organism evidence="1 2">
    <name type="scientific">Paenibacillus solani</name>
    <dbReference type="NCBI Taxonomy" id="1705565"/>
    <lineage>
        <taxon>Bacteria</taxon>
        <taxon>Bacillati</taxon>
        <taxon>Bacillota</taxon>
        <taxon>Bacilli</taxon>
        <taxon>Bacillales</taxon>
        <taxon>Paenibacillaceae</taxon>
        <taxon>Paenibacillus</taxon>
    </lineage>
</organism>
<dbReference type="EMBL" id="LIUT01000001">
    <property type="protein sequence ID" value="KOR89865.1"/>
    <property type="molecule type" value="Genomic_DNA"/>
</dbReference>
<sequence length="100" mass="11986">MAFGISKQELQQWKLKVKQGDIAFLTHYWYDKRFPQFNTVTKVGCSDIHRLQDWCISNGLNPDYIHYRLPYPHFDLIGPKQAELLQKYNLTDHITRFDLK</sequence>
<evidence type="ECO:0000313" key="2">
    <source>
        <dbReference type="Proteomes" id="UP000036932"/>
    </source>
</evidence>
<dbReference type="Proteomes" id="UP000036932">
    <property type="component" value="Unassembled WGS sequence"/>
</dbReference>
<dbReference type="AlphaFoldDB" id="A0A0M1P6G0"/>
<reference evidence="2" key="1">
    <citation type="submission" date="2015-08" db="EMBL/GenBank/DDBJ databases">
        <title>Genome sequencing project for genomic taxonomy and phylogenomics of Bacillus-like bacteria.</title>
        <authorList>
            <person name="Liu B."/>
            <person name="Wang J."/>
            <person name="Zhu Y."/>
            <person name="Liu G."/>
            <person name="Chen Q."/>
            <person name="Chen Z."/>
            <person name="Lan J."/>
            <person name="Che J."/>
            <person name="Ge C."/>
            <person name="Shi H."/>
            <person name="Pan Z."/>
            <person name="Liu X."/>
        </authorList>
    </citation>
    <scope>NUCLEOTIDE SEQUENCE [LARGE SCALE GENOMIC DNA]</scope>
    <source>
        <strain evidence="2">FJAT-22460</strain>
    </source>
</reference>
<evidence type="ECO:0000313" key="1">
    <source>
        <dbReference type="EMBL" id="KOR89865.1"/>
    </source>
</evidence>
<proteinExistence type="predicted"/>
<comment type="caution">
    <text evidence="1">The sequence shown here is derived from an EMBL/GenBank/DDBJ whole genome shotgun (WGS) entry which is preliminary data.</text>
</comment>
<dbReference type="OrthoDB" id="2361368at2"/>
<gene>
    <name evidence="1" type="ORF">AM231_12450</name>
</gene>
<dbReference type="PATRIC" id="fig|1705565.3.peg.4510"/>
<dbReference type="RefSeq" id="WP_054402875.1">
    <property type="nucleotide sequence ID" value="NZ_LIUT01000001.1"/>
</dbReference>
<keyword evidence="2" id="KW-1185">Reference proteome</keyword>
<protein>
    <submittedName>
        <fullName evidence="1">Uncharacterized protein</fullName>
    </submittedName>
</protein>
<accession>A0A0M1P6G0</accession>
<name>A0A0M1P6G0_9BACL</name>